<accession>A0A9R0HXM3</accession>
<feature type="domain" description="Callose synthase helical" evidence="1">
    <location>
        <begin position="25"/>
        <end position="72"/>
    </location>
</feature>
<reference evidence="2" key="1">
    <citation type="journal article" date="2021" name="Nat. Commun.">
        <title>Genomic analyses provide insights into spinach domestication and the genetic basis of agronomic traits.</title>
        <authorList>
            <person name="Cai X."/>
            <person name="Sun X."/>
            <person name="Xu C."/>
            <person name="Sun H."/>
            <person name="Wang X."/>
            <person name="Ge C."/>
            <person name="Zhang Z."/>
            <person name="Wang Q."/>
            <person name="Fei Z."/>
            <person name="Jiao C."/>
            <person name="Wang Q."/>
        </authorList>
    </citation>
    <scope>NUCLEOTIDE SEQUENCE [LARGE SCALE GENOMIC DNA]</scope>
    <source>
        <strain evidence="2">cv. Varoflay</strain>
    </source>
</reference>
<evidence type="ECO:0000313" key="3">
    <source>
        <dbReference type="RefSeq" id="XP_021838728.2"/>
    </source>
</evidence>
<name>A0A9R0HXM3_SPIOL</name>
<reference evidence="3" key="2">
    <citation type="submission" date="2025-08" db="UniProtKB">
        <authorList>
            <consortium name="RefSeq"/>
        </authorList>
    </citation>
    <scope>IDENTIFICATION</scope>
    <source>
        <tissue evidence="3">Leaf</tissue>
    </source>
</reference>
<dbReference type="KEGG" id="soe:110778485"/>
<organism evidence="2 3">
    <name type="scientific">Spinacia oleracea</name>
    <name type="common">Spinach</name>
    <dbReference type="NCBI Taxonomy" id="3562"/>
    <lineage>
        <taxon>Eukaryota</taxon>
        <taxon>Viridiplantae</taxon>
        <taxon>Streptophyta</taxon>
        <taxon>Embryophyta</taxon>
        <taxon>Tracheophyta</taxon>
        <taxon>Spermatophyta</taxon>
        <taxon>Magnoliopsida</taxon>
        <taxon>eudicotyledons</taxon>
        <taxon>Gunneridae</taxon>
        <taxon>Pentapetalae</taxon>
        <taxon>Caryophyllales</taxon>
        <taxon>Chenopodiaceae</taxon>
        <taxon>Chenopodioideae</taxon>
        <taxon>Anserineae</taxon>
        <taxon>Spinacia</taxon>
    </lineage>
</organism>
<dbReference type="GeneID" id="110778485"/>
<dbReference type="AlphaFoldDB" id="A0A9R0HXM3"/>
<dbReference type="Pfam" id="PF25968">
    <property type="entry name" value="CALS1"/>
    <property type="match status" value="1"/>
</dbReference>
<sequence length="91" mass="10632">MCDAKCFILEHVNGFPMIQWPPFHLRISIALDMAKDNNGKHRELIKRIEVDPYMSCGFREFMIEIKQVKSFFLLKILQNFIPSSLCKGGKK</sequence>
<keyword evidence="2" id="KW-1185">Reference proteome</keyword>
<protein>
    <submittedName>
        <fullName evidence="3">Callose synthase 3-like isoform X1</fullName>
    </submittedName>
</protein>
<evidence type="ECO:0000313" key="2">
    <source>
        <dbReference type="Proteomes" id="UP000813463"/>
    </source>
</evidence>
<evidence type="ECO:0000259" key="1">
    <source>
        <dbReference type="Pfam" id="PF25968"/>
    </source>
</evidence>
<dbReference type="Proteomes" id="UP000813463">
    <property type="component" value="Chromosome 3"/>
</dbReference>
<dbReference type="RefSeq" id="XP_021838728.2">
    <property type="nucleotide sequence ID" value="XM_021983036.2"/>
</dbReference>
<dbReference type="InterPro" id="IPR058851">
    <property type="entry name" value="CALS1_helical"/>
</dbReference>
<proteinExistence type="predicted"/>
<gene>
    <name evidence="3" type="primary">LOC110778485</name>
</gene>